<dbReference type="RefSeq" id="WP_191141017.1">
    <property type="nucleotide sequence ID" value="NZ_JACXAG020000012.1"/>
</dbReference>
<name>A0A926RYH5_9BACL</name>
<dbReference type="Proteomes" id="UP000661691">
    <property type="component" value="Unassembled WGS sequence"/>
</dbReference>
<dbReference type="SUPFAM" id="SSF55729">
    <property type="entry name" value="Acyl-CoA N-acyltransferases (Nat)"/>
    <property type="match status" value="1"/>
</dbReference>
<keyword evidence="2" id="KW-0012">Acyltransferase</keyword>
<proteinExistence type="inferred from homology"/>
<organism evidence="5 6">
    <name type="scientific">Polycladospora coralii</name>
    <dbReference type="NCBI Taxonomy" id="2771432"/>
    <lineage>
        <taxon>Bacteria</taxon>
        <taxon>Bacillati</taxon>
        <taxon>Bacillota</taxon>
        <taxon>Bacilli</taxon>
        <taxon>Bacillales</taxon>
        <taxon>Thermoactinomycetaceae</taxon>
        <taxon>Polycladospora</taxon>
    </lineage>
</organism>
<evidence type="ECO:0000256" key="1">
    <source>
        <dbReference type="ARBA" id="ARBA00022679"/>
    </source>
</evidence>
<keyword evidence="1" id="KW-0808">Transferase</keyword>
<dbReference type="Pfam" id="PF13302">
    <property type="entry name" value="Acetyltransf_3"/>
    <property type="match status" value="1"/>
</dbReference>
<dbReference type="PANTHER" id="PTHR43792:SF8">
    <property type="entry name" value="[RIBOSOMAL PROTEIN US5]-ALANINE N-ACETYLTRANSFERASE"/>
    <property type="match status" value="1"/>
</dbReference>
<accession>A0A926RYH5</accession>
<comment type="caution">
    <text evidence="5">The sequence shown here is derived from an EMBL/GenBank/DDBJ whole genome shotgun (WGS) entry which is preliminary data.</text>
</comment>
<dbReference type="InterPro" id="IPR016181">
    <property type="entry name" value="Acyl_CoA_acyltransferase"/>
</dbReference>
<dbReference type="Gene3D" id="3.40.630.30">
    <property type="match status" value="1"/>
</dbReference>
<dbReference type="InterPro" id="IPR051531">
    <property type="entry name" value="N-acetyltransferase"/>
</dbReference>
<gene>
    <name evidence="5" type="ORF">IC620_14270</name>
</gene>
<dbReference type="GO" id="GO:0005737">
    <property type="term" value="C:cytoplasm"/>
    <property type="evidence" value="ECO:0007669"/>
    <property type="project" value="TreeGrafter"/>
</dbReference>
<dbReference type="GO" id="GO:0008999">
    <property type="term" value="F:protein-N-terminal-alanine acetyltransferase activity"/>
    <property type="evidence" value="ECO:0007669"/>
    <property type="project" value="TreeGrafter"/>
</dbReference>
<evidence type="ECO:0000313" key="5">
    <source>
        <dbReference type="EMBL" id="MBD1373516.1"/>
    </source>
</evidence>
<dbReference type="PANTHER" id="PTHR43792">
    <property type="entry name" value="GNAT FAMILY, PUTATIVE (AFU_ORTHOLOGUE AFUA_3G00765)-RELATED-RELATED"/>
    <property type="match status" value="1"/>
</dbReference>
<dbReference type="EMBL" id="JACXAH010000027">
    <property type="protein sequence ID" value="MBD1373516.1"/>
    <property type="molecule type" value="Genomic_DNA"/>
</dbReference>
<reference evidence="5" key="1">
    <citation type="submission" date="2020-09" db="EMBL/GenBank/DDBJ databases">
        <title>A novel bacterium of genus Hazenella, isolated from South China Sea.</title>
        <authorList>
            <person name="Huang H."/>
            <person name="Mo K."/>
            <person name="Hu Y."/>
        </authorList>
    </citation>
    <scope>NUCLEOTIDE SEQUENCE</scope>
    <source>
        <strain evidence="5">IB182357</strain>
    </source>
</reference>
<comment type="similarity">
    <text evidence="3">Belongs to the acetyltransferase family. RimJ subfamily.</text>
</comment>
<evidence type="ECO:0000256" key="2">
    <source>
        <dbReference type="ARBA" id="ARBA00023315"/>
    </source>
</evidence>
<keyword evidence="6" id="KW-1185">Reference proteome</keyword>
<sequence>MKRYHGNRIYLRSFHIEDARQCLMLMEQNRDLFQRFVPTREESFYTIEKQKAVILKRQYAMKEDTGYAYGIFLLETDQLIGEINLNRVFREPHQRSTMGYCLDQAHQAQGYATEAVLLLLDIAFTELCLHRIEAGVQPTNIGSIRVLEKAGFKREGLARKNVRINGSWTDHLMFAILAEDGWNA</sequence>
<evidence type="ECO:0000256" key="3">
    <source>
        <dbReference type="ARBA" id="ARBA00038502"/>
    </source>
</evidence>
<dbReference type="AlphaFoldDB" id="A0A926RYH5"/>
<feature type="domain" description="N-acetyltransferase" evidence="4">
    <location>
        <begin position="23"/>
        <end position="179"/>
    </location>
</feature>
<evidence type="ECO:0000259" key="4">
    <source>
        <dbReference type="PROSITE" id="PS51186"/>
    </source>
</evidence>
<dbReference type="PROSITE" id="PS51186">
    <property type="entry name" value="GNAT"/>
    <property type="match status" value="1"/>
</dbReference>
<evidence type="ECO:0000313" key="6">
    <source>
        <dbReference type="Proteomes" id="UP000661691"/>
    </source>
</evidence>
<dbReference type="InterPro" id="IPR000182">
    <property type="entry name" value="GNAT_dom"/>
</dbReference>
<protein>
    <submittedName>
        <fullName evidence="5">GNAT family N-acetyltransferase</fullName>
    </submittedName>
</protein>